<dbReference type="AlphaFoldDB" id="A0A6G9GY54"/>
<name>A0A6G9GY54_9ACTN</name>
<organism evidence="1 2">
    <name type="scientific">Streptomyces liangshanensis</name>
    <dbReference type="NCBI Taxonomy" id="2717324"/>
    <lineage>
        <taxon>Bacteria</taxon>
        <taxon>Bacillati</taxon>
        <taxon>Actinomycetota</taxon>
        <taxon>Actinomycetes</taxon>
        <taxon>Kitasatosporales</taxon>
        <taxon>Streptomycetaceae</taxon>
        <taxon>Streptomyces</taxon>
    </lineage>
</organism>
<accession>A0A6G9GY54</accession>
<dbReference type="KEGG" id="slia:HA039_11800"/>
<keyword evidence="2" id="KW-1185">Reference proteome</keyword>
<gene>
    <name evidence="1" type="ORF">HA039_11800</name>
</gene>
<sequence length="102" mass="10176">MVPIILGTIVLLWQAALIGYTFSLAGNAADKAARAAAVGEPCGAAAAEDLPGSWSLGTVDCGGGDGDLVTVDIGLNTPVLFPGFNIPVNITAHGSALRETTP</sequence>
<dbReference type="RefSeq" id="WP_167027823.1">
    <property type="nucleotide sequence ID" value="NZ_CP050177.1"/>
</dbReference>
<dbReference type="EMBL" id="CP050177">
    <property type="protein sequence ID" value="QIQ02921.1"/>
    <property type="molecule type" value="Genomic_DNA"/>
</dbReference>
<protein>
    <submittedName>
        <fullName evidence="1">Pilus assembly protein</fullName>
    </submittedName>
</protein>
<reference evidence="1 2" key="1">
    <citation type="submission" date="2020-03" db="EMBL/GenBank/DDBJ databases">
        <title>A novel species.</title>
        <authorList>
            <person name="Gao J."/>
        </authorList>
    </citation>
    <scope>NUCLEOTIDE SEQUENCE [LARGE SCALE GENOMIC DNA]</scope>
    <source>
        <strain evidence="1 2">QMT-12</strain>
    </source>
</reference>
<proteinExistence type="predicted"/>
<dbReference type="Proteomes" id="UP000501179">
    <property type="component" value="Chromosome"/>
</dbReference>
<evidence type="ECO:0000313" key="2">
    <source>
        <dbReference type="Proteomes" id="UP000501179"/>
    </source>
</evidence>
<evidence type="ECO:0000313" key="1">
    <source>
        <dbReference type="EMBL" id="QIQ02921.1"/>
    </source>
</evidence>